<dbReference type="InterPro" id="IPR002562">
    <property type="entry name" value="3'-5'_exonuclease_dom"/>
</dbReference>
<dbReference type="GO" id="GO:0008408">
    <property type="term" value="F:3'-5' exonuclease activity"/>
    <property type="evidence" value="ECO:0007669"/>
    <property type="project" value="InterPro"/>
</dbReference>
<dbReference type="Proteomes" id="UP000756132">
    <property type="component" value="Chromosome 1"/>
</dbReference>
<evidence type="ECO:0000313" key="3">
    <source>
        <dbReference type="EMBL" id="UJO13037.1"/>
    </source>
</evidence>
<name>A0A9Q8P4S7_PASFU</name>
<evidence type="ECO:0000259" key="2">
    <source>
        <dbReference type="Pfam" id="PF01612"/>
    </source>
</evidence>
<reference evidence="3" key="1">
    <citation type="submission" date="2021-12" db="EMBL/GenBank/DDBJ databases">
        <authorList>
            <person name="Zaccaron A."/>
            <person name="Stergiopoulos I."/>
        </authorList>
    </citation>
    <scope>NUCLEOTIDE SEQUENCE</scope>
    <source>
        <strain evidence="3">Race5_Kim</strain>
    </source>
</reference>
<dbReference type="InterPro" id="IPR012337">
    <property type="entry name" value="RNaseH-like_sf"/>
</dbReference>
<dbReference type="SUPFAM" id="SSF53098">
    <property type="entry name" value="Ribonuclease H-like"/>
    <property type="match status" value="1"/>
</dbReference>
<dbReference type="GO" id="GO:0006139">
    <property type="term" value="P:nucleobase-containing compound metabolic process"/>
    <property type="evidence" value="ECO:0007669"/>
    <property type="project" value="InterPro"/>
</dbReference>
<gene>
    <name evidence="3" type="ORF">CLAFUR5_01304</name>
</gene>
<dbReference type="InterPro" id="IPR036397">
    <property type="entry name" value="RNaseH_sf"/>
</dbReference>
<evidence type="ECO:0000256" key="1">
    <source>
        <dbReference type="SAM" id="MobiDB-lite"/>
    </source>
</evidence>
<dbReference type="OrthoDB" id="26838at2759"/>
<proteinExistence type="predicted"/>
<feature type="region of interest" description="Disordered" evidence="1">
    <location>
        <begin position="355"/>
        <end position="376"/>
    </location>
</feature>
<protein>
    <recommendedName>
        <fullName evidence="2">3'-5' exonuclease domain-containing protein</fullName>
    </recommendedName>
</protein>
<sequence length="376" mass="43016">MAQHATREYAKFQQYGTQAKSMLRAMRTHLRHHVERPDFDVDGLFDELSELIKDLQYRKKHKITTEPIRRAHELEVKVPTPQIIFVDSIAKVQDVIRSIEIARVGARDHPILYLDCEGDNMGRRGTLDLVNIFVPRENVVFVINVATLKEQAFSATMDNEALNLKAVLEDESMSKAIFDCRTDSDALFSHFGIKLAGVVDIQLLDNVTQWKKKKVDKLQALSCCFHRLNLKASQLQALETIQFWGKEAMRETAEDVGRRMSIYVPGFETREPTAEDRAQDEIKGRVAIGLAKPAFDEKPLPPFLLQYVTADLILLPALYHHLTAHPFWSNEWAARERKATISRLAFPRSPDFDSRKIKMNLPPDGRADIERTSRAV</sequence>
<dbReference type="GO" id="GO:0003676">
    <property type="term" value="F:nucleic acid binding"/>
    <property type="evidence" value="ECO:0007669"/>
    <property type="project" value="InterPro"/>
</dbReference>
<keyword evidence="4" id="KW-1185">Reference proteome</keyword>
<dbReference type="GeneID" id="71981182"/>
<dbReference type="KEGG" id="ffu:CLAFUR5_01304"/>
<dbReference type="PANTHER" id="PTHR43040">
    <property type="entry name" value="RIBONUCLEASE D"/>
    <property type="match status" value="1"/>
</dbReference>
<dbReference type="PANTHER" id="PTHR43040:SF1">
    <property type="entry name" value="RIBONUCLEASE D"/>
    <property type="match status" value="1"/>
</dbReference>
<dbReference type="AlphaFoldDB" id="A0A9Q8P4S7"/>
<feature type="domain" description="3'-5' exonuclease" evidence="2">
    <location>
        <begin position="107"/>
        <end position="216"/>
    </location>
</feature>
<organism evidence="3 4">
    <name type="scientific">Passalora fulva</name>
    <name type="common">Tomato leaf mold</name>
    <name type="synonym">Cladosporium fulvum</name>
    <dbReference type="NCBI Taxonomy" id="5499"/>
    <lineage>
        <taxon>Eukaryota</taxon>
        <taxon>Fungi</taxon>
        <taxon>Dikarya</taxon>
        <taxon>Ascomycota</taxon>
        <taxon>Pezizomycotina</taxon>
        <taxon>Dothideomycetes</taxon>
        <taxon>Dothideomycetidae</taxon>
        <taxon>Mycosphaerellales</taxon>
        <taxon>Mycosphaerellaceae</taxon>
        <taxon>Fulvia</taxon>
    </lineage>
</organism>
<dbReference type="Gene3D" id="3.30.420.10">
    <property type="entry name" value="Ribonuclease H-like superfamily/Ribonuclease H"/>
    <property type="match status" value="1"/>
</dbReference>
<dbReference type="RefSeq" id="XP_047757403.1">
    <property type="nucleotide sequence ID" value="XM_047900452.1"/>
</dbReference>
<evidence type="ECO:0000313" key="4">
    <source>
        <dbReference type="Proteomes" id="UP000756132"/>
    </source>
</evidence>
<dbReference type="EMBL" id="CP090163">
    <property type="protein sequence ID" value="UJO13037.1"/>
    <property type="molecule type" value="Genomic_DNA"/>
</dbReference>
<dbReference type="Pfam" id="PF01612">
    <property type="entry name" value="DNA_pol_A_exo1"/>
    <property type="match status" value="1"/>
</dbReference>
<reference evidence="3" key="2">
    <citation type="journal article" date="2022" name="Microb. Genom.">
        <title>A chromosome-scale genome assembly of the tomato pathogen Cladosporium fulvum reveals a compartmentalized genome architecture and the presence of a dispensable chromosome.</title>
        <authorList>
            <person name="Zaccaron A.Z."/>
            <person name="Chen L.H."/>
            <person name="Samaras A."/>
            <person name="Stergiopoulos I."/>
        </authorList>
    </citation>
    <scope>NUCLEOTIDE SEQUENCE</scope>
    <source>
        <strain evidence="3">Race5_Kim</strain>
    </source>
</reference>
<feature type="compositionally biased region" description="Basic and acidic residues" evidence="1">
    <location>
        <begin position="365"/>
        <end position="376"/>
    </location>
</feature>
<accession>A0A9Q8P4S7</accession>